<dbReference type="InterPro" id="IPR012930">
    <property type="entry name" value="TraC"/>
</dbReference>
<keyword evidence="2" id="KW-1185">Reference proteome</keyword>
<geneLocation type="plasmid" evidence="2">
    <name>pmm259</name>
</geneLocation>
<evidence type="ECO:0000313" key="2">
    <source>
        <dbReference type="Proteomes" id="UP000191135"/>
    </source>
</evidence>
<organism evidence="1 2">
    <name type="scientific">Martelella mediterranea DSM 17316</name>
    <dbReference type="NCBI Taxonomy" id="1122214"/>
    <lineage>
        <taxon>Bacteria</taxon>
        <taxon>Pseudomonadati</taxon>
        <taxon>Pseudomonadota</taxon>
        <taxon>Alphaproteobacteria</taxon>
        <taxon>Hyphomicrobiales</taxon>
        <taxon>Aurantimonadaceae</taxon>
        <taxon>Martelella</taxon>
    </lineage>
</organism>
<dbReference type="KEGG" id="mmed:Mame_04989"/>
<keyword evidence="1" id="KW-0614">Plasmid</keyword>
<dbReference type="RefSeq" id="WP_018065848.1">
    <property type="nucleotide sequence ID" value="NZ_AQWH01000016.1"/>
</dbReference>
<dbReference type="Proteomes" id="UP000191135">
    <property type="component" value="Plasmid pMM259"/>
</dbReference>
<dbReference type="OrthoDB" id="7997694at2"/>
<protein>
    <submittedName>
        <fullName evidence="1">Conjugal transfer protein TraC</fullName>
    </submittedName>
</protein>
<proteinExistence type="predicted"/>
<evidence type="ECO:0000313" key="1">
    <source>
        <dbReference type="EMBL" id="AQZ54281.1"/>
    </source>
</evidence>
<dbReference type="Pfam" id="PF07820">
    <property type="entry name" value="TraC"/>
    <property type="match status" value="1"/>
</dbReference>
<dbReference type="EMBL" id="CP020332">
    <property type="protein sequence ID" value="AQZ54281.1"/>
    <property type="molecule type" value="Genomic_DNA"/>
</dbReference>
<accession>A0A1U9Z9A2</accession>
<name>A0A1U9Z9A2_9HYPH</name>
<dbReference type="AlphaFoldDB" id="A0A1U9Z9A2"/>
<sequence length="79" mass="8865">MARAKSPSAIRDQIRILQKQLREAEEKEALRIGQIAMKAGVETLDLSENELEAAFAEMVHSFRSGRKNEQRPSDVAQNA</sequence>
<reference evidence="1 2" key="1">
    <citation type="submission" date="2017-03" db="EMBL/GenBank/DDBJ databases">
        <title>Foreign affairs: Plasmid Transfer between Roseobacters and Rhizobia.</title>
        <authorList>
            <person name="Bartling P."/>
            <person name="Bunk B."/>
            <person name="Overmann J."/>
            <person name="Brinkmann H."/>
            <person name="Petersen J."/>
        </authorList>
    </citation>
    <scope>NUCLEOTIDE SEQUENCE [LARGE SCALE GENOMIC DNA]</scope>
    <source>
        <strain evidence="1 2">MACL11</strain>
        <plasmid evidence="2">Plasmid pmm259</plasmid>
    </source>
</reference>
<gene>
    <name evidence="1" type="ORF">Mame_04989</name>
</gene>